<dbReference type="KEGG" id="tvd:SG34_012740"/>
<reference evidence="1 2" key="2">
    <citation type="journal article" date="2022" name="Mar. Drugs">
        <title>Bioassay-Guided Fractionation Leads to the Detection of Cholic Acid Generated by the Rare Thalassomonas sp.</title>
        <authorList>
            <person name="Pheiffer F."/>
            <person name="Schneider Y.K."/>
            <person name="Hansen E.H."/>
            <person name="Andersen J.H."/>
            <person name="Isaksson J."/>
            <person name="Busche T."/>
            <person name="R C."/>
            <person name="Kalinowski J."/>
            <person name="Zyl L.V."/>
            <person name="Trindade M."/>
        </authorList>
    </citation>
    <scope>NUCLEOTIDE SEQUENCE [LARGE SCALE GENOMIC DNA]</scope>
    <source>
        <strain evidence="1 2">XOM25</strain>
    </source>
</reference>
<accession>A0AAF0CCY7</accession>
<keyword evidence="2" id="KW-1185">Reference proteome</keyword>
<proteinExistence type="predicted"/>
<name>A0AAF0CCY7_9GAMM</name>
<sequence length="50" mass="5689">MEQNSQYDLIIIGGGCIGLPCAYHGTKRDLKTLVTEVSRNNFSFNWQIKE</sequence>
<dbReference type="AlphaFoldDB" id="A0AAF0CCY7"/>
<gene>
    <name evidence="1" type="ORF">SG34_012740</name>
</gene>
<reference evidence="1 2" key="1">
    <citation type="journal article" date="2015" name="Genome Announc.">
        <title>Draft Genome Sequences of Marine Isolates of Thalassomonas viridans and Thalassomonas actiniarum.</title>
        <authorList>
            <person name="Olonade I."/>
            <person name="van Zyl L.J."/>
            <person name="Trindade M."/>
        </authorList>
    </citation>
    <scope>NUCLEOTIDE SEQUENCE [LARGE SCALE GENOMIC DNA]</scope>
    <source>
        <strain evidence="1 2">XOM25</strain>
    </source>
</reference>
<dbReference type="Proteomes" id="UP000032352">
    <property type="component" value="Chromosome"/>
</dbReference>
<dbReference type="InterPro" id="IPR036188">
    <property type="entry name" value="FAD/NAD-bd_sf"/>
</dbReference>
<evidence type="ECO:0000313" key="1">
    <source>
        <dbReference type="EMBL" id="WDE07679.1"/>
    </source>
</evidence>
<dbReference type="EMBL" id="CP059733">
    <property type="protein sequence ID" value="WDE07679.1"/>
    <property type="molecule type" value="Genomic_DNA"/>
</dbReference>
<dbReference type="RefSeq" id="WP_161797861.1">
    <property type="nucleotide sequence ID" value="NZ_CP059733.1"/>
</dbReference>
<organism evidence="1 2">
    <name type="scientific">Thalassomonas viridans</name>
    <dbReference type="NCBI Taxonomy" id="137584"/>
    <lineage>
        <taxon>Bacteria</taxon>
        <taxon>Pseudomonadati</taxon>
        <taxon>Pseudomonadota</taxon>
        <taxon>Gammaproteobacteria</taxon>
        <taxon>Alteromonadales</taxon>
        <taxon>Colwelliaceae</taxon>
        <taxon>Thalassomonas</taxon>
    </lineage>
</organism>
<evidence type="ECO:0000313" key="2">
    <source>
        <dbReference type="Proteomes" id="UP000032352"/>
    </source>
</evidence>
<dbReference type="Gene3D" id="3.50.50.60">
    <property type="entry name" value="FAD/NAD(P)-binding domain"/>
    <property type="match status" value="1"/>
</dbReference>
<dbReference type="SUPFAM" id="SSF51905">
    <property type="entry name" value="FAD/NAD(P)-binding domain"/>
    <property type="match status" value="1"/>
</dbReference>
<protein>
    <submittedName>
        <fullName evidence="1">Uncharacterized protein</fullName>
    </submittedName>
</protein>